<dbReference type="SMART" id="SM00226">
    <property type="entry name" value="LMWPc"/>
    <property type="match status" value="1"/>
</dbReference>
<dbReference type="RefSeq" id="WP_011368602.1">
    <property type="nucleotide sequence ID" value="NC_007519.1"/>
</dbReference>
<keyword evidence="1" id="KW-0059">Arsenical resistance</keyword>
<dbReference type="Gene3D" id="3.40.50.2300">
    <property type="match status" value="1"/>
</dbReference>
<gene>
    <name evidence="3" type="ordered locus">Dde_2792</name>
</gene>
<evidence type="ECO:0000256" key="1">
    <source>
        <dbReference type="ARBA" id="ARBA00022849"/>
    </source>
</evidence>
<organism evidence="3 4">
    <name type="scientific">Oleidesulfovibrio alaskensis (strain ATCC BAA-1058 / DSM 17464 / G20)</name>
    <name type="common">Desulfovibrio alaskensis</name>
    <dbReference type="NCBI Taxonomy" id="207559"/>
    <lineage>
        <taxon>Bacteria</taxon>
        <taxon>Pseudomonadati</taxon>
        <taxon>Thermodesulfobacteriota</taxon>
        <taxon>Desulfovibrionia</taxon>
        <taxon>Desulfovibrionales</taxon>
        <taxon>Desulfovibrionaceae</taxon>
        <taxon>Oleidesulfovibrio</taxon>
    </lineage>
</organism>
<dbReference type="InterPro" id="IPR036196">
    <property type="entry name" value="Ptyr_pPase_sf"/>
</dbReference>
<keyword evidence="4" id="KW-1185">Reference proteome</keyword>
<dbReference type="GO" id="GO:0046685">
    <property type="term" value="P:response to arsenic-containing substance"/>
    <property type="evidence" value="ECO:0007669"/>
    <property type="project" value="UniProtKB-KW"/>
</dbReference>
<dbReference type="Proteomes" id="UP000002710">
    <property type="component" value="Chromosome"/>
</dbReference>
<dbReference type="AlphaFoldDB" id="Q30XK8"/>
<protein>
    <submittedName>
        <fullName evidence="3">Arsenate reductase</fullName>
    </submittedName>
</protein>
<reference evidence="3 4" key="1">
    <citation type="journal article" date="2011" name="J. Bacteriol.">
        <title>Complete genome sequence and updated annotation of Desulfovibrio alaskensis G20.</title>
        <authorList>
            <person name="Hauser L.J."/>
            <person name="Land M.L."/>
            <person name="Brown S.D."/>
            <person name="Larimer F."/>
            <person name="Keller K.L."/>
            <person name="Rapp-Giles B.J."/>
            <person name="Price M.N."/>
            <person name="Lin M."/>
            <person name="Bruce D.C."/>
            <person name="Detter J.C."/>
            <person name="Tapia R."/>
            <person name="Han C.S."/>
            <person name="Goodwin L.A."/>
            <person name="Cheng J.F."/>
            <person name="Pitluck S."/>
            <person name="Copeland A."/>
            <person name="Lucas S."/>
            <person name="Nolan M."/>
            <person name="Lapidus A.L."/>
            <person name="Palumbo A.V."/>
            <person name="Wall J.D."/>
        </authorList>
    </citation>
    <scope>NUCLEOTIDE SEQUENCE [LARGE SCALE GENOMIC DNA]</scope>
    <source>
        <strain evidence="4">ATCC BAA 1058 / DSM 17464 / G20</strain>
    </source>
</reference>
<dbReference type="STRING" id="207559.Dde_2792"/>
<dbReference type="HOGENOM" id="CLU_071415_3_2_7"/>
<dbReference type="PANTHER" id="PTHR43428">
    <property type="entry name" value="ARSENATE REDUCTASE"/>
    <property type="match status" value="1"/>
</dbReference>
<name>Q30XK8_OLEA2</name>
<proteinExistence type="predicted"/>
<dbReference type="KEGG" id="dde:Dde_2792"/>
<dbReference type="eggNOG" id="COG0394">
    <property type="taxonomic scope" value="Bacteria"/>
</dbReference>
<evidence type="ECO:0000313" key="4">
    <source>
        <dbReference type="Proteomes" id="UP000002710"/>
    </source>
</evidence>
<accession>Q30XK8</accession>
<evidence type="ECO:0000313" key="3">
    <source>
        <dbReference type="EMBL" id="ABB39588.1"/>
    </source>
</evidence>
<dbReference type="EMBL" id="CP000112">
    <property type="protein sequence ID" value="ABB39588.1"/>
    <property type="molecule type" value="Genomic_DNA"/>
</dbReference>
<sequence>MAKADLKQLGGDEFQVESAGFKPTEINPMLVKVMQEEGMDLASNLTQAAFEIFKKGRTFTYVITVCDKSVDDNCPIFQGMMYRLHLHFAAPAKVDATKEEKLTEFRIIRDQIKAIAQEFIDWVRAGDKKKLGDLWDTKDIRKGELH</sequence>
<dbReference type="InterPro" id="IPR023485">
    <property type="entry name" value="Ptyr_pPase"/>
</dbReference>
<feature type="domain" description="Phosphotyrosine protein phosphatase I" evidence="2">
    <location>
        <begin position="1"/>
        <end position="122"/>
    </location>
</feature>
<evidence type="ECO:0000259" key="2">
    <source>
        <dbReference type="SMART" id="SM00226"/>
    </source>
</evidence>
<dbReference type="PANTHER" id="PTHR43428:SF1">
    <property type="entry name" value="ARSENATE REDUCTASE"/>
    <property type="match status" value="1"/>
</dbReference>
<dbReference type="SUPFAM" id="SSF52788">
    <property type="entry name" value="Phosphotyrosine protein phosphatases I"/>
    <property type="match status" value="1"/>
</dbReference>
<dbReference type="CDD" id="cd16345">
    <property type="entry name" value="LMWP_ArsC"/>
    <property type="match status" value="1"/>
</dbReference>